<accession>A0A3N0ET49</accession>
<dbReference type="Pfam" id="PF04542">
    <property type="entry name" value="Sigma70_r2"/>
    <property type="match status" value="1"/>
</dbReference>
<comment type="caution">
    <text evidence="7">The sequence shown here is derived from an EMBL/GenBank/DDBJ whole genome shotgun (WGS) entry which is preliminary data.</text>
</comment>
<dbReference type="SUPFAM" id="SSF88946">
    <property type="entry name" value="Sigma2 domain of RNA polymerase sigma factors"/>
    <property type="match status" value="1"/>
</dbReference>
<dbReference type="OrthoDB" id="1100095at2"/>
<feature type="domain" description="RNA polymerase sigma factor 70 region 4 type 2" evidence="6">
    <location>
        <begin position="123"/>
        <end position="174"/>
    </location>
</feature>
<dbReference type="SUPFAM" id="SSF88659">
    <property type="entry name" value="Sigma3 and sigma4 domains of RNA polymerase sigma factors"/>
    <property type="match status" value="1"/>
</dbReference>
<proteinExistence type="inferred from homology"/>
<dbReference type="NCBIfam" id="TIGR02937">
    <property type="entry name" value="sigma70-ECF"/>
    <property type="match status" value="1"/>
</dbReference>
<dbReference type="InterPro" id="IPR036388">
    <property type="entry name" value="WH-like_DNA-bd_sf"/>
</dbReference>
<dbReference type="InterPro" id="IPR013249">
    <property type="entry name" value="RNA_pol_sigma70_r4_t2"/>
</dbReference>
<evidence type="ECO:0000256" key="1">
    <source>
        <dbReference type="ARBA" id="ARBA00010641"/>
    </source>
</evidence>
<dbReference type="InterPro" id="IPR014284">
    <property type="entry name" value="RNA_pol_sigma-70_dom"/>
</dbReference>
<evidence type="ECO:0000256" key="2">
    <source>
        <dbReference type="ARBA" id="ARBA00023015"/>
    </source>
</evidence>
<keyword evidence="2" id="KW-0805">Transcription regulation</keyword>
<keyword evidence="3" id="KW-0731">Sigma factor</keyword>
<dbReference type="InterPro" id="IPR013325">
    <property type="entry name" value="RNA_pol_sigma_r2"/>
</dbReference>
<dbReference type="Gene3D" id="1.10.1740.10">
    <property type="match status" value="1"/>
</dbReference>
<dbReference type="InterPro" id="IPR007627">
    <property type="entry name" value="RNA_pol_sigma70_r2"/>
</dbReference>
<evidence type="ECO:0000259" key="6">
    <source>
        <dbReference type="Pfam" id="PF08281"/>
    </source>
</evidence>
<dbReference type="NCBIfam" id="TIGR02985">
    <property type="entry name" value="Sig70_bacteroi1"/>
    <property type="match status" value="1"/>
</dbReference>
<keyword evidence="4" id="KW-0804">Transcription</keyword>
<dbReference type="Proteomes" id="UP000267469">
    <property type="component" value="Unassembled WGS sequence"/>
</dbReference>
<dbReference type="AlphaFoldDB" id="A0A3N0ET49"/>
<dbReference type="InterPro" id="IPR014327">
    <property type="entry name" value="RNA_pol_sigma70_bacteroid"/>
</dbReference>
<evidence type="ECO:0000313" key="8">
    <source>
        <dbReference type="Proteomes" id="UP000267469"/>
    </source>
</evidence>
<keyword evidence="8" id="KW-1185">Reference proteome</keyword>
<comment type="similarity">
    <text evidence="1">Belongs to the sigma-70 factor family. ECF subfamily.</text>
</comment>
<evidence type="ECO:0000313" key="7">
    <source>
        <dbReference type="EMBL" id="RNL91090.1"/>
    </source>
</evidence>
<dbReference type="PANTHER" id="PTHR43133:SF46">
    <property type="entry name" value="RNA POLYMERASE SIGMA-70 FACTOR ECF SUBFAMILY"/>
    <property type="match status" value="1"/>
</dbReference>
<reference evidence="7 8" key="1">
    <citation type="submission" date="2018-10" db="EMBL/GenBank/DDBJ databases">
        <title>Sinomicrobium pectinilyticum sp. nov., a pectinase-producing bacterium isolated from alkaline and saline soil, and emended description of the genus Sinomicrobium.</title>
        <authorList>
            <person name="Cheng B."/>
            <person name="Li C."/>
            <person name="Lai Q."/>
            <person name="Du M."/>
            <person name="Shao Z."/>
            <person name="Xu P."/>
            <person name="Yang C."/>
        </authorList>
    </citation>
    <scope>NUCLEOTIDE SEQUENCE [LARGE SCALE GENOMIC DNA]</scope>
    <source>
        <strain evidence="7 8">5DNS001</strain>
    </source>
</reference>
<dbReference type="EMBL" id="RJTM01000028">
    <property type="protein sequence ID" value="RNL91090.1"/>
    <property type="molecule type" value="Genomic_DNA"/>
</dbReference>
<name>A0A3N0ET49_SINP1</name>
<gene>
    <name evidence="7" type="ORF">ED312_05320</name>
</gene>
<protein>
    <submittedName>
        <fullName evidence="7">RNA polymerase sigma-70 factor</fullName>
    </submittedName>
</protein>
<dbReference type="Gene3D" id="1.10.10.10">
    <property type="entry name" value="Winged helix-like DNA-binding domain superfamily/Winged helix DNA-binding domain"/>
    <property type="match status" value="1"/>
</dbReference>
<evidence type="ECO:0000256" key="4">
    <source>
        <dbReference type="ARBA" id="ARBA00023163"/>
    </source>
</evidence>
<dbReference type="GO" id="GO:0006352">
    <property type="term" value="P:DNA-templated transcription initiation"/>
    <property type="evidence" value="ECO:0007669"/>
    <property type="project" value="InterPro"/>
</dbReference>
<dbReference type="InterPro" id="IPR013324">
    <property type="entry name" value="RNA_pol_sigma_r3/r4-like"/>
</dbReference>
<organism evidence="7 8">
    <name type="scientific">Sinomicrobium pectinilyticum</name>
    <dbReference type="NCBI Taxonomy" id="1084421"/>
    <lineage>
        <taxon>Bacteria</taxon>
        <taxon>Pseudomonadati</taxon>
        <taxon>Bacteroidota</taxon>
        <taxon>Flavobacteriia</taxon>
        <taxon>Flavobacteriales</taxon>
        <taxon>Flavobacteriaceae</taxon>
        <taxon>Sinomicrobium</taxon>
    </lineage>
</organism>
<dbReference type="PANTHER" id="PTHR43133">
    <property type="entry name" value="RNA POLYMERASE ECF-TYPE SIGMA FACTO"/>
    <property type="match status" value="1"/>
</dbReference>
<evidence type="ECO:0000256" key="3">
    <source>
        <dbReference type="ARBA" id="ARBA00023082"/>
    </source>
</evidence>
<dbReference type="GO" id="GO:0016987">
    <property type="term" value="F:sigma factor activity"/>
    <property type="evidence" value="ECO:0007669"/>
    <property type="project" value="UniProtKB-KW"/>
</dbReference>
<dbReference type="InterPro" id="IPR039425">
    <property type="entry name" value="RNA_pol_sigma-70-like"/>
</dbReference>
<sequence>MKRIRLHTEKTEKDRDDCASFDNLFRLYYDKLLHIARGYVTCQKDAEEIVQNTFLKLWENRSDIGSIRNINSYLYTLTRNGCLDLLRHREVRLDYSEKKKSIQQQFLKDEAASLLLENELQKKINESIELLPDKCKEVFVKSRIEGMKRKEIATLLNLSPRTVDNHIANALKHMRLHLKDFISLFL</sequence>
<evidence type="ECO:0000259" key="5">
    <source>
        <dbReference type="Pfam" id="PF04542"/>
    </source>
</evidence>
<dbReference type="Pfam" id="PF08281">
    <property type="entry name" value="Sigma70_r4_2"/>
    <property type="match status" value="1"/>
</dbReference>
<dbReference type="RefSeq" id="WP_123214971.1">
    <property type="nucleotide sequence ID" value="NZ_RJTM01000028.1"/>
</dbReference>
<dbReference type="GO" id="GO:0003677">
    <property type="term" value="F:DNA binding"/>
    <property type="evidence" value="ECO:0007669"/>
    <property type="project" value="InterPro"/>
</dbReference>
<feature type="domain" description="RNA polymerase sigma-70 region 2" evidence="5">
    <location>
        <begin position="24"/>
        <end position="89"/>
    </location>
</feature>